<gene>
    <name evidence="3" type="ORF">CLV47_11139</name>
</gene>
<keyword evidence="4" id="KW-1185">Reference proteome</keyword>
<evidence type="ECO:0000259" key="2">
    <source>
        <dbReference type="SMART" id="SM00487"/>
    </source>
</evidence>
<sequence length="573" mass="62919">MPSKRTTPKRRSKAAVPPPTVQHAGDRVFILDIPYRTTAPGAQWVPAWKTHAYVGAALPDPLRPFASQPYSYQRWIEDDLNAVPGEPMRDVAAKTPRQEQIDGAAAIVTAHRAGARQFLLADDPGTGKTITMILAAQTIAQERATPSAIPKILVTVDRPFVITAPHWRASIASVGDGGCRWLICSPDQLRKLLARNGQPRYSFDAQIYDESQLYRHQDTKRVTAMRRIARYSADHAKAPFLINATATPGHNPAELTYLAPAFAQLHNQPTSAWNDLGQRLVDAGLPLAKRYDRWQWDENATASGRLQQEASDQVRRWLTDATPPLMLHRPSPQGQAPIDGMPTTLTAEQRAAYSAEWGDFQRDMGLARRGNNVAKGRAAIMRFRQKAGMLRIRATAEWASAQVDADRQVALSVEFVSTAAGPLCDELAGMKIPYSSIYGSGTFDTEAERIAFQTGRTKVCVFTVASSISLHAGEMLPGGTHASRTPRVGVLHQPSYSGIATRQRLGRTHRDGQVSEWWLAYAEDTIEEQIAHIQLDRLRATTNAVGGETSALHKIAALLGADWLPEDALTNGD</sequence>
<reference evidence="3 4" key="1">
    <citation type="submission" date="2018-03" db="EMBL/GenBank/DDBJ databases">
        <title>Genomic Encyclopedia of Archaeal and Bacterial Type Strains, Phase II (KMG-II): from individual species to whole genera.</title>
        <authorList>
            <person name="Goeker M."/>
        </authorList>
    </citation>
    <scope>NUCLEOTIDE SEQUENCE [LARGE SCALE GENOMIC DNA]</scope>
    <source>
        <strain evidence="3 4">DSM 100065</strain>
    </source>
</reference>
<dbReference type="InterPro" id="IPR014001">
    <property type="entry name" value="Helicase_ATP-bd"/>
</dbReference>
<dbReference type="Gene3D" id="3.40.50.300">
    <property type="entry name" value="P-loop containing nucleotide triphosphate hydrolases"/>
    <property type="match status" value="1"/>
</dbReference>
<dbReference type="AlphaFoldDB" id="A0A2T0ZXV0"/>
<feature type="domain" description="Helicase ATP-binding" evidence="2">
    <location>
        <begin position="92"/>
        <end position="279"/>
    </location>
</feature>
<organism evidence="3 4">
    <name type="scientific">Antricoccus suffuscus</name>
    <dbReference type="NCBI Taxonomy" id="1629062"/>
    <lineage>
        <taxon>Bacteria</taxon>
        <taxon>Bacillati</taxon>
        <taxon>Actinomycetota</taxon>
        <taxon>Actinomycetes</taxon>
        <taxon>Geodermatophilales</taxon>
        <taxon>Antricoccaceae</taxon>
        <taxon>Antricoccus</taxon>
    </lineage>
</organism>
<feature type="compositionally biased region" description="Basic residues" evidence="1">
    <location>
        <begin position="1"/>
        <end position="13"/>
    </location>
</feature>
<dbReference type="SUPFAM" id="SSF52540">
    <property type="entry name" value="P-loop containing nucleoside triphosphate hydrolases"/>
    <property type="match status" value="2"/>
</dbReference>
<dbReference type="SMART" id="SM00487">
    <property type="entry name" value="DEXDc"/>
    <property type="match status" value="1"/>
</dbReference>
<accession>A0A2T0ZXV0</accession>
<proteinExistence type="predicted"/>
<evidence type="ECO:0000313" key="4">
    <source>
        <dbReference type="Proteomes" id="UP000237752"/>
    </source>
</evidence>
<dbReference type="RefSeq" id="WP_106349544.1">
    <property type="nucleotide sequence ID" value="NZ_PVUE01000011.1"/>
</dbReference>
<name>A0A2T0ZXV0_9ACTN</name>
<dbReference type="InterPro" id="IPR027417">
    <property type="entry name" value="P-loop_NTPase"/>
</dbReference>
<evidence type="ECO:0000256" key="1">
    <source>
        <dbReference type="SAM" id="MobiDB-lite"/>
    </source>
</evidence>
<protein>
    <recommendedName>
        <fullName evidence="2">Helicase ATP-binding domain-containing protein</fullName>
    </recommendedName>
</protein>
<dbReference type="EMBL" id="PVUE01000011">
    <property type="protein sequence ID" value="PRZ41163.1"/>
    <property type="molecule type" value="Genomic_DNA"/>
</dbReference>
<feature type="region of interest" description="Disordered" evidence="1">
    <location>
        <begin position="1"/>
        <end position="21"/>
    </location>
</feature>
<dbReference type="OrthoDB" id="9760715at2"/>
<dbReference type="Proteomes" id="UP000237752">
    <property type="component" value="Unassembled WGS sequence"/>
</dbReference>
<comment type="caution">
    <text evidence="3">The sequence shown here is derived from an EMBL/GenBank/DDBJ whole genome shotgun (WGS) entry which is preliminary data.</text>
</comment>
<evidence type="ECO:0000313" key="3">
    <source>
        <dbReference type="EMBL" id="PRZ41163.1"/>
    </source>
</evidence>